<name>A0A135T9S7_9PEZI</name>
<feature type="region of interest" description="Disordered" evidence="1">
    <location>
        <begin position="186"/>
        <end position="207"/>
    </location>
</feature>
<feature type="region of interest" description="Disordered" evidence="1">
    <location>
        <begin position="106"/>
        <end position="128"/>
    </location>
</feature>
<gene>
    <name evidence="2" type="ORF">CNYM01_08104</name>
</gene>
<protein>
    <submittedName>
        <fullName evidence="2">Uncharacterized protein</fullName>
    </submittedName>
</protein>
<feature type="compositionally biased region" description="Low complexity" evidence="1">
    <location>
        <begin position="116"/>
        <end position="128"/>
    </location>
</feature>
<evidence type="ECO:0000313" key="3">
    <source>
        <dbReference type="Proteomes" id="UP000070054"/>
    </source>
</evidence>
<organism evidence="2 3">
    <name type="scientific">Colletotrichum nymphaeae SA-01</name>
    <dbReference type="NCBI Taxonomy" id="1460502"/>
    <lineage>
        <taxon>Eukaryota</taxon>
        <taxon>Fungi</taxon>
        <taxon>Dikarya</taxon>
        <taxon>Ascomycota</taxon>
        <taxon>Pezizomycotina</taxon>
        <taxon>Sordariomycetes</taxon>
        <taxon>Hypocreomycetidae</taxon>
        <taxon>Glomerellales</taxon>
        <taxon>Glomerellaceae</taxon>
        <taxon>Colletotrichum</taxon>
        <taxon>Colletotrichum acutatum species complex</taxon>
    </lineage>
</organism>
<dbReference type="AlphaFoldDB" id="A0A135T9S7"/>
<keyword evidence="3" id="KW-1185">Reference proteome</keyword>
<reference evidence="2 3" key="1">
    <citation type="submission" date="2014-02" db="EMBL/GenBank/DDBJ databases">
        <title>The genome sequence of Colletotrichum nymphaeae SA-01.</title>
        <authorList>
            <person name="Baroncelli R."/>
            <person name="Thon M.R."/>
        </authorList>
    </citation>
    <scope>NUCLEOTIDE SEQUENCE [LARGE SCALE GENOMIC DNA]</scope>
    <source>
        <strain evidence="2 3">SA-01</strain>
    </source>
</reference>
<sequence>MVIDPAPISTSTSVSHEEAPRVCIFRYTGSQMARRGTVKARQRKPSRAKQAYAAPELTSPQCLPLLVPGTHRSHITDRYSVSVQSTDQRYVWGIVIDKAWRHPQSMTECPPTVQGSDRPVPVQSRSPVPRWFGNHSTMIVRTPPVMTVTVTVTPTTTTTDGCSAPSSMFNRILEHDPAQRIGQTYYKPSPVGDGPSASKCLRPPAPV</sequence>
<dbReference type="EMBL" id="JEMN01001192">
    <property type="protein sequence ID" value="KXH44883.1"/>
    <property type="molecule type" value="Genomic_DNA"/>
</dbReference>
<proteinExistence type="predicted"/>
<comment type="caution">
    <text evidence="2">The sequence shown here is derived from an EMBL/GenBank/DDBJ whole genome shotgun (WGS) entry which is preliminary data.</text>
</comment>
<evidence type="ECO:0000313" key="2">
    <source>
        <dbReference type="EMBL" id="KXH44883.1"/>
    </source>
</evidence>
<evidence type="ECO:0000256" key="1">
    <source>
        <dbReference type="SAM" id="MobiDB-lite"/>
    </source>
</evidence>
<dbReference type="Proteomes" id="UP000070054">
    <property type="component" value="Unassembled WGS sequence"/>
</dbReference>
<accession>A0A135T9S7</accession>